<evidence type="ECO:0000313" key="4">
    <source>
        <dbReference type="Proteomes" id="UP000807469"/>
    </source>
</evidence>
<comment type="caution">
    <text evidence="3">The sequence shown here is derived from an EMBL/GenBank/DDBJ whole genome shotgun (WGS) entry which is preliminary data.</text>
</comment>
<name>A0A9P5YUA4_9AGAR</name>
<dbReference type="Proteomes" id="UP000807469">
    <property type="component" value="Unassembled WGS sequence"/>
</dbReference>
<dbReference type="EMBL" id="MU155340">
    <property type="protein sequence ID" value="KAF9475258.1"/>
    <property type="molecule type" value="Genomic_DNA"/>
</dbReference>
<keyword evidence="2" id="KW-1133">Transmembrane helix</keyword>
<evidence type="ECO:0000313" key="3">
    <source>
        <dbReference type="EMBL" id="KAF9475258.1"/>
    </source>
</evidence>
<keyword evidence="2" id="KW-0472">Membrane</keyword>
<gene>
    <name evidence="3" type="ORF">BDN70DRAFT_898307</name>
</gene>
<evidence type="ECO:0000256" key="1">
    <source>
        <dbReference type="SAM" id="MobiDB-lite"/>
    </source>
</evidence>
<organism evidence="3 4">
    <name type="scientific">Pholiota conissans</name>
    <dbReference type="NCBI Taxonomy" id="109636"/>
    <lineage>
        <taxon>Eukaryota</taxon>
        <taxon>Fungi</taxon>
        <taxon>Dikarya</taxon>
        <taxon>Basidiomycota</taxon>
        <taxon>Agaricomycotina</taxon>
        <taxon>Agaricomycetes</taxon>
        <taxon>Agaricomycetidae</taxon>
        <taxon>Agaricales</taxon>
        <taxon>Agaricineae</taxon>
        <taxon>Strophariaceae</taxon>
        <taxon>Pholiota</taxon>
    </lineage>
</organism>
<keyword evidence="2" id="KW-0812">Transmembrane</keyword>
<dbReference type="AlphaFoldDB" id="A0A9P5YUA4"/>
<accession>A0A9P5YUA4</accession>
<reference evidence="3" key="1">
    <citation type="submission" date="2020-11" db="EMBL/GenBank/DDBJ databases">
        <authorList>
            <consortium name="DOE Joint Genome Institute"/>
            <person name="Ahrendt S."/>
            <person name="Riley R."/>
            <person name="Andreopoulos W."/>
            <person name="Labutti K."/>
            <person name="Pangilinan J."/>
            <person name="Ruiz-Duenas F.J."/>
            <person name="Barrasa J.M."/>
            <person name="Sanchez-Garcia M."/>
            <person name="Camarero S."/>
            <person name="Miyauchi S."/>
            <person name="Serrano A."/>
            <person name="Linde D."/>
            <person name="Babiker R."/>
            <person name="Drula E."/>
            <person name="Ayuso-Fernandez I."/>
            <person name="Pacheco R."/>
            <person name="Padilla G."/>
            <person name="Ferreira P."/>
            <person name="Barriuso J."/>
            <person name="Kellner H."/>
            <person name="Castanera R."/>
            <person name="Alfaro M."/>
            <person name="Ramirez L."/>
            <person name="Pisabarro A.G."/>
            <person name="Kuo A."/>
            <person name="Tritt A."/>
            <person name="Lipzen A."/>
            <person name="He G."/>
            <person name="Yan M."/>
            <person name="Ng V."/>
            <person name="Cullen D."/>
            <person name="Martin F."/>
            <person name="Rosso M.-N."/>
            <person name="Henrissat B."/>
            <person name="Hibbett D."/>
            <person name="Martinez A.T."/>
            <person name="Grigoriev I.V."/>
        </authorList>
    </citation>
    <scope>NUCLEOTIDE SEQUENCE</scope>
    <source>
        <strain evidence="3">CIRM-BRFM 674</strain>
    </source>
</reference>
<protein>
    <submittedName>
        <fullName evidence="3">Uncharacterized protein</fullName>
    </submittedName>
</protein>
<feature type="region of interest" description="Disordered" evidence="1">
    <location>
        <begin position="147"/>
        <end position="182"/>
    </location>
</feature>
<evidence type="ECO:0000256" key="2">
    <source>
        <dbReference type="SAM" id="Phobius"/>
    </source>
</evidence>
<keyword evidence="4" id="KW-1185">Reference proteome</keyword>
<proteinExistence type="predicted"/>
<sequence>MTRAGMETWAGFVEEYGGYGYGLSMSDPRRKRTYGIFFGATCVLVIAVVERPRTNVGSFVSVPLAVTFPCWAHSPAERSSLWHHRRHEDVAVCVGTAPLFAQEPRRRGGCWSNACRVCATHLHGPKEVVEVMRSQQGGRCHQRVASLEESGENEQGVQGGGRSGTYLPVSEPTSMSRGERGSWSGCTVYKRRRRVVRTDAQTIFIVAYGEGAMNWSEGEKRFGLSSRTDVPTPTRTFEQRFRPRAVSSHPRHQLPVLY</sequence>
<feature type="transmembrane region" description="Helical" evidence="2">
    <location>
        <begin position="33"/>
        <end position="49"/>
    </location>
</feature>